<evidence type="ECO:0000313" key="2">
    <source>
        <dbReference type="Proteomes" id="UP000585507"/>
    </source>
</evidence>
<protein>
    <submittedName>
        <fullName evidence="1">Uncharacterized protein</fullName>
    </submittedName>
</protein>
<gene>
    <name evidence="1" type="ORF">GGD55_003893</name>
</gene>
<accession>A0A7W8UD82</accession>
<evidence type="ECO:0000313" key="1">
    <source>
        <dbReference type="EMBL" id="MBB5537178.1"/>
    </source>
</evidence>
<dbReference type="AlphaFoldDB" id="A0A7W8UD82"/>
<name>A0A7W8UD82_9HYPH</name>
<organism evidence="1 2">
    <name type="scientific">Rhizobium giardinii</name>
    <dbReference type="NCBI Taxonomy" id="56731"/>
    <lineage>
        <taxon>Bacteria</taxon>
        <taxon>Pseudomonadati</taxon>
        <taxon>Pseudomonadota</taxon>
        <taxon>Alphaproteobacteria</taxon>
        <taxon>Hyphomicrobiales</taxon>
        <taxon>Rhizobiaceae</taxon>
        <taxon>Rhizobium/Agrobacterium group</taxon>
        <taxon>Rhizobium</taxon>
    </lineage>
</organism>
<reference evidence="1 2" key="1">
    <citation type="submission" date="2020-08" db="EMBL/GenBank/DDBJ databases">
        <title>Genomic Encyclopedia of Type Strains, Phase IV (KMG-V): Genome sequencing to study the core and pangenomes of soil and plant-associated prokaryotes.</title>
        <authorList>
            <person name="Whitman W."/>
        </authorList>
    </citation>
    <scope>NUCLEOTIDE SEQUENCE [LARGE SCALE GENOMIC DNA]</scope>
    <source>
        <strain evidence="1 2">SEMIA 4084</strain>
    </source>
</reference>
<comment type="caution">
    <text evidence="1">The sequence shown here is derived from an EMBL/GenBank/DDBJ whole genome shotgun (WGS) entry which is preliminary data.</text>
</comment>
<dbReference type="Proteomes" id="UP000585507">
    <property type="component" value="Unassembled WGS sequence"/>
</dbReference>
<keyword evidence="2" id="KW-1185">Reference proteome</keyword>
<dbReference type="RefSeq" id="WP_018327716.1">
    <property type="nucleotide sequence ID" value="NZ_JACHBK010000008.1"/>
</dbReference>
<dbReference type="EMBL" id="JACHBK010000008">
    <property type="protein sequence ID" value="MBB5537178.1"/>
    <property type="molecule type" value="Genomic_DNA"/>
</dbReference>
<sequence length="61" mass="7173">MYLDLQFEVDSRLLAAQWLEYSTNRCVIEFFDYDRQTWKAVSKVDVGGADACYRSISDNIR</sequence>
<proteinExistence type="predicted"/>